<keyword evidence="2" id="KW-1185">Reference proteome</keyword>
<dbReference type="Proteomes" id="UP000054516">
    <property type="component" value="Unassembled WGS sequence"/>
</dbReference>
<protein>
    <submittedName>
        <fullName evidence="1">Putative organic hydroperoxide resistance protein</fullName>
    </submittedName>
</protein>
<gene>
    <name evidence="1" type="ORF">SAMD00023353_8600120</name>
</gene>
<organism evidence="1">
    <name type="scientific">Rosellinia necatrix</name>
    <name type="common">White root-rot fungus</name>
    <dbReference type="NCBI Taxonomy" id="77044"/>
    <lineage>
        <taxon>Eukaryota</taxon>
        <taxon>Fungi</taxon>
        <taxon>Dikarya</taxon>
        <taxon>Ascomycota</taxon>
        <taxon>Pezizomycotina</taxon>
        <taxon>Sordariomycetes</taxon>
        <taxon>Xylariomycetidae</taxon>
        <taxon>Xylariales</taxon>
        <taxon>Xylariaceae</taxon>
        <taxon>Rosellinia</taxon>
    </lineage>
</organism>
<evidence type="ECO:0000313" key="2">
    <source>
        <dbReference type="Proteomes" id="UP000054516"/>
    </source>
</evidence>
<accession>A0A1S8AAS6</accession>
<dbReference type="EMBL" id="DF977531">
    <property type="protein sequence ID" value="GAW27216.1"/>
    <property type="molecule type" value="Genomic_DNA"/>
</dbReference>
<dbReference type="AlphaFoldDB" id="A0A1S8AAS6"/>
<reference evidence="1" key="1">
    <citation type="submission" date="2016-03" db="EMBL/GenBank/DDBJ databases">
        <title>Draft genome sequence of Rosellinia necatrix.</title>
        <authorList>
            <person name="Kanematsu S."/>
        </authorList>
    </citation>
    <scope>NUCLEOTIDE SEQUENCE [LARGE SCALE GENOMIC DNA]</scope>
    <source>
        <strain evidence="1">W97</strain>
    </source>
</reference>
<sequence length="50" mass="5327">MPTGPEDSVVDATGHLVGDMSVRVDMKVGICGLGKDQIEMIARKAREICP</sequence>
<proteinExistence type="predicted"/>
<evidence type="ECO:0000313" key="1">
    <source>
        <dbReference type="EMBL" id="GAW27216.1"/>
    </source>
</evidence>
<name>A0A1S8AAS6_ROSNE</name>
<dbReference type="OrthoDB" id="60422at2759"/>